<dbReference type="STRING" id="360412.LARV_03890"/>
<comment type="subcellular location">
    <subcellularLocation>
        <location evidence="1">Cell membrane</location>
        <topology evidence="1">Multi-pass membrane protein</topology>
    </subcellularLocation>
</comment>
<keyword evidence="2" id="KW-1003">Cell membrane</keyword>
<evidence type="ECO:0000256" key="5">
    <source>
        <dbReference type="ARBA" id="ARBA00022692"/>
    </source>
</evidence>
<protein>
    <recommendedName>
        <fullName evidence="12">Dolichyl-phosphate-mannose-protein mannosyltransferase</fullName>
    </recommendedName>
</protein>
<keyword evidence="4" id="KW-0808">Transferase</keyword>
<name>A0A0K8MXW0_9CHLR</name>
<dbReference type="Proteomes" id="UP000055060">
    <property type="component" value="Unassembled WGS sequence"/>
</dbReference>
<dbReference type="OrthoDB" id="165958at2"/>
<evidence type="ECO:0000256" key="7">
    <source>
        <dbReference type="ARBA" id="ARBA00023136"/>
    </source>
</evidence>
<dbReference type="RefSeq" id="WP_075075477.1">
    <property type="nucleotide sequence ID" value="NZ_DF967973.1"/>
</dbReference>
<feature type="transmembrane region" description="Helical" evidence="8">
    <location>
        <begin position="210"/>
        <end position="227"/>
    </location>
</feature>
<keyword evidence="9" id="KW-0732">Signal</keyword>
<dbReference type="InterPro" id="IPR050297">
    <property type="entry name" value="LipidA_mod_glycosyltrf_83"/>
</dbReference>
<dbReference type="GO" id="GO:0010041">
    <property type="term" value="P:response to iron(III) ion"/>
    <property type="evidence" value="ECO:0007669"/>
    <property type="project" value="TreeGrafter"/>
</dbReference>
<keyword evidence="11" id="KW-1185">Reference proteome</keyword>
<accession>A0A0K8MXW0</accession>
<proteinExistence type="predicted"/>
<evidence type="ECO:0000256" key="8">
    <source>
        <dbReference type="SAM" id="Phobius"/>
    </source>
</evidence>
<keyword evidence="6 8" id="KW-1133">Transmembrane helix</keyword>
<evidence type="ECO:0000256" key="9">
    <source>
        <dbReference type="SAM" id="SignalP"/>
    </source>
</evidence>
<dbReference type="AlphaFoldDB" id="A0A0K8MXW0"/>
<dbReference type="PANTHER" id="PTHR33908">
    <property type="entry name" value="MANNOSYLTRANSFERASE YKCB-RELATED"/>
    <property type="match status" value="1"/>
</dbReference>
<keyword evidence="7 8" id="KW-0472">Membrane</keyword>
<evidence type="ECO:0000313" key="11">
    <source>
        <dbReference type="Proteomes" id="UP000055060"/>
    </source>
</evidence>
<feature type="transmembrane region" description="Helical" evidence="8">
    <location>
        <begin position="363"/>
        <end position="386"/>
    </location>
</feature>
<dbReference type="GO" id="GO:0005886">
    <property type="term" value="C:plasma membrane"/>
    <property type="evidence" value="ECO:0007669"/>
    <property type="project" value="UniProtKB-SubCell"/>
</dbReference>
<keyword evidence="3" id="KW-0328">Glycosyltransferase</keyword>
<dbReference type="GO" id="GO:0009103">
    <property type="term" value="P:lipopolysaccharide biosynthetic process"/>
    <property type="evidence" value="ECO:0007669"/>
    <property type="project" value="UniProtKB-ARBA"/>
</dbReference>
<reference evidence="10" key="1">
    <citation type="submission" date="2015-07" db="EMBL/GenBank/DDBJ databases">
        <title>Draft Genome Sequences of Anaerolinea thermolimosa IMO-1, Bellilinea caldifistulae GOMI-1, Leptolinea tardivitalis YMTK-2, Levilinea saccharolytica KIBI-1,Longilinea arvoryzae KOME-1, Previously Described as Members of the Anaerolineaceae (Chloroflexi).</title>
        <authorList>
            <person name="Sekiguchi Y."/>
            <person name="Ohashi A."/>
            <person name="Matsuura N."/>
            <person name="Tourlousse M.D."/>
        </authorList>
    </citation>
    <scope>NUCLEOTIDE SEQUENCE [LARGE SCALE GENOMIC DNA]</scope>
    <source>
        <strain evidence="10">KOME-1</strain>
    </source>
</reference>
<feature type="chain" id="PRO_5005512973" description="Dolichyl-phosphate-mannose-protein mannosyltransferase" evidence="9">
    <location>
        <begin position="23"/>
        <end position="403"/>
    </location>
</feature>
<evidence type="ECO:0000256" key="4">
    <source>
        <dbReference type="ARBA" id="ARBA00022679"/>
    </source>
</evidence>
<feature type="transmembrane region" description="Helical" evidence="8">
    <location>
        <begin position="340"/>
        <end position="357"/>
    </location>
</feature>
<evidence type="ECO:0000256" key="6">
    <source>
        <dbReference type="ARBA" id="ARBA00022989"/>
    </source>
</evidence>
<sequence length="403" mass="44499">MKRRCLLIAAIILTALVLRAYAAATLPIDYDEPVYYTAARFYANLIQNDRLAEIPRIAFNYEHPVLAKLVYGAVLSFFPSDGHYWGDVWQFFSNNTPITAAVHPEKVFALRMVSVLFGALETGVLTLISPLAGLILAVDSMSIKYTSVIYLEALPASLCMLAVFLFGKAHAWLRQKEKLSLRNHTRELLCLAGSAVCLGAAAAAKYQYGIVALAVGATYLITVIPARRADWTRWGLLIGLAALAAAAFVGADPYLYPDPAGRLANSLAFSLDYQNGEAVRAAGYPFHQPLIWLSRPVTAFATPIENQPMPERGPEFIFLLDTFIFLLAILGLPRLFKQQPVFFAWLAIGLAFLLIWNTKWPQYAVLVVAPMCLSASEGLSALAEAGKKTWTKMMKRMRRNAEC</sequence>
<keyword evidence="5 8" id="KW-0812">Transmembrane</keyword>
<feature type="transmembrane region" description="Helical" evidence="8">
    <location>
        <begin position="148"/>
        <end position="167"/>
    </location>
</feature>
<gene>
    <name evidence="10" type="ORF">LARV_03890</name>
</gene>
<feature type="transmembrane region" description="Helical" evidence="8">
    <location>
        <begin position="234"/>
        <end position="256"/>
    </location>
</feature>
<evidence type="ECO:0000256" key="2">
    <source>
        <dbReference type="ARBA" id="ARBA00022475"/>
    </source>
</evidence>
<dbReference type="EMBL" id="DF967973">
    <property type="protein sequence ID" value="GAP16094.1"/>
    <property type="molecule type" value="Genomic_DNA"/>
</dbReference>
<feature type="transmembrane region" description="Helical" evidence="8">
    <location>
        <begin position="316"/>
        <end position="333"/>
    </location>
</feature>
<evidence type="ECO:0008006" key="12">
    <source>
        <dbReference type="Google" id="ProtNLM"/>
    </source>
</evidence>
<feature type="signal peptide" evidence="9">
    <location>
        <begin position="1"/>
        <end position="22"/>
    </location>
</feature>
<evidence type="ECO:0000256" key="3">
    <source>
        <dbReference type="ARBA" id="ARBA00022676"/>
    </source>
</evidence>
<evidence type="ECO:0000313" key="10">
    <source>
        <dbReference type="EMBL" id="GAP16094.1"/>
    </source>
</evidence>
<dbReference type="GO" id="GO:0016763">
    <property type="term" value="F:pentosyltransferase activity"/>
    <property type="evidence" value="ECO:0007669"/>
    <property type="project" value="TreeGrafter"/>
</dbReference>
<dbReference type="PANTHER" id="PTHR33908:SF3">
    <property type="entry name" value="UNDECAPRENYL PHOSPHATE-ALPHA-4-AMINO-4-DEOXY-L-ARABINOSE ARABINOSYL TRANSFERASE"/>
    <property type="match status" value="1"/>
</dbReference>
<feature type="transmembrane region" description="Helical" evidence="8">
    <location>
        <begin position="107"/>
        <end position="128"/>
    </location>
</feature>
<evidence type="ECO:0000256" key="1">
    <source>
        <dbReference type="ARBA" id="ARBA00004651"/>
    </source>
</evidence>
<organism evidence="10">
    <name type="scientific">Longilinea arvoryzae</name>
    <dbReference type="NCBI Taxonomy" id="360412"/>
    <lineage>
        <taxon>Bacteria</taxon>
        <taxon>Bacillati</taxon>
        <taxon>Chloroflexota</taxon>
        <taxon>Anaerolineae</taxon>
        <taxon>Anaerolineales</taxon>
        <taxon>Anaerolineaceae</taxon>
        <taxon>Longilinea</taxon>
    </lineage>
</organism>